<proteinExistence type="predicted"/>
<keyword evidence="2" id="KW-1185">Reference proteome</keyword>
<evidence type="ECO:0008006" key="3">
    <source>
        <dbReference type="Google" id="ProtNLM"/>
    </source>
</evidence>
<comment type="caution">
    <text evidence="1">The sequence shown here is derived from an EMBL/GenBank/DDBJ whole genome shotgun (WGS) entry which is preliminary data.</text>
</comment>
<dbReference type="AlphaFoldDB" id="A0A9W9KFS9"/>
<dbReference type="EMBL" id="JAPMSZ010000004">
    <property type="protein sequence ID" value="KAJ5104894.1"/>
    <property type="molecule type" value="Genomic_DNA"/>
</dbReference>
<dbReference type="RefSeq" id="XP_056513890.1">
    <property type="nucleotide sequence ID" value="XM_056652823.1"/>
</dbReference>
<protein>
    <recommendedName>
        <fullName evidence="3">Nuclear distribution protein RO10</fullName>
    </recommendedName>
</protein>
<dbReference type="GeneID" id="81391991"/>
<evidence type="ECO:0000313" key="1">
    <source>
        <dbReference type="EMBL" id="KAJ5104894.1"/>
    </source>
</evidence>
<name>A0A9W9KFS9_9EURO</name>
<organism evidence="1 2">
    <name type="scientific">Penicillium alfredii</name>
    <dbReference type="NCBI Taxonomy" id="1506179"/>
    <lineage>
        <taxon>Eukaryota</taxon>
        <taxon>Fungi</taxon>
        <taxon>Dikarya</taxon>
        <taxon>Ascomycota</taxon>
        <taxon>Pezizomycotina</taxon>
        <taxon>Eurotiomycetes</taxon>
        <taxon>Eurotiomycetidae</taxon>
        <taxon>Eurotiales</taxon>
        <taxon>Aspergillaceae</taxon>
        <taxon>Penicillium</taxon>
    </lineage>
</organism>
<evidence type="ECO:0000313" key="2">
    <source>
        <dbReference type="Proteomes" id="UP001141434"/>
    </source>
</evidence>
<reference evidence="1" key="2">
    <citation type="journal article" date="2023" name="IMA Fungus">
        <title>Comparative genomic study of the Penicillium genus elucidates a diverse pangenome and 15 lateral gene transfer events.</title>
        <authorList>
            <person name="Petersen C."/>
            <person name="Sorensen T."/>
            <person name="Nielsen M.R."/>
            <person name="Sondergaard T.E."/>
            <person name="Sorensen J.L."/>
            <person name="Fitzpatrick D.A."/>
            <person name="Frisvad J.C."/>
            <person name="Nielsen K.L."/>
        </authorList>
    </citation>
    <scope>NUCLEOTIDE SEQUENCE</scope>
    <source>
        <strain evidence="1">IBT 34128</strain>
    </source>
</reference>
<reference evidence="1" key="1">
    <citation type="submission" date="2022-11" db="EMBL/GenBank/DDBJ databases">
        <authorList>
            <person name="Petersen C."/>
        </authorList>
    </citation>
    <scope>NUCLEOTIDE SEQUENCE</scope>
    <source>
        <strain evidence="1">IBT 34128</strain>
    </source>
</reference>
<accession>A0A9W9KFS9</accession>
<dbReference type="OrthoDB" id="5403729at2759"/>
<dbReference type="Proteomes" id="UP001141434">
    <property type="component" value="Unassembled WGS sequence"/>
</dbReference>
<sequence>MALESDAVAGATIELLEARLRRLTYLLSGATDWTGVPTTPEKPASHDETVSRRLFRLEKELERLSRSVPAVRDVLQLHDRFPDLFQPPNPHTIPEGLTPRALASIVLSYTTAFPETASRLTSLKDLPIPEAHKSAALVELQPRFDRLAQTQSEQAAAISELRVRSARVLQRWYEVGLVGSGECWAEWEGRLEDVEREVRRTEVIRERREKEI</sequence>
<gene>
    <name evidence="1" type="ORF">NUU61_002241</name>
</gene>